<evidence type="ECO:0000256" key="2">
    <source>
        <dbReference type="SAM" id="Phobius"/>
    </source>
</evidence>
<dbReference type="Gene3D" id="2.60.40.10">
    <property type="entry name" value="Immunoglobulins"/>
    <property type="match status" value="1"/>
</dbReference>
<keyword evidence="2" id="KW-0812">Transmembrane</keyword>
<accession>A0A7T9I225</accession>
<feature type="domain" description="Fibronectin type-III" evidence="3">
    <location>
        <begin position="916"/>
        <end position="1009"/>
    </location>
</feature>
<feature type="transmembrane region" description="Helical" evidence="2">
    <location>
        <begin position="1432"/>
        <end position="1454"/>
    </location>
</feature>
<dbReference type="Proteomes" id="UP000596004">
    <property type="component" value="Chromosome"/>
</dbReference>
<feature type="compositionally biased region" description="Low complexity" evidence="1">
    <location>
        <begin position="1374"/>
        <end position="1392"/>
    </location>
</feature>
<protein>
    <recommendedName>
        <fullName evidence="3">Fibronectin type-III domain-containing protein</fullName>
    </recommendedName>
</protein>
<feature type="compositionally biased region" description="Gly residues" evidence="1">
    <location>
        <begin position="1356"/>
        <end position="1373"/>
    </location>
</feature>
<dbReference type="PROSITE" id="PS50853">
    <property type="entry name" value="FN3"/>
    <property type="match status" value="1"/>
</dbReference>
<evidence type="ECO:0000313" key="4">
    <source>
        <dbReference type="EMBL" id="QQR92272.1"/>
    </source>
</evidence>
<dbReference type="EMBL" id="CP064981">
    <property type="protein sequence ID" value="QQR92272.1"/>
    <property type="molecule type" value="Genomic_DNA"/>
</dbReference>
<dbReference type="SUPFAM" id="SSF49265">
    <property type="entry name" value="Fibronectin type III"/>
    <property type="match status" value="1"/>
</dbReference>
<keyword evidence="2" id="KW-1133">Transmembrane helix</keyword>
<evidence type="ECO:0000259" key="3">
    <source>
        <dbReference type="PROSITE" id="PS50853"/>
    </source>
</evidence>
<name>A0A7T9I225_9ARCH</name>
<proteinExistence type="predicted"/>
<reference evidence="4" key="1">
    <citation type="submission" date="2020-11" db="EMBL/GenBank/DDBJ databases">
        <title>Connecting structure to function with the recovery of over 1000 high-quality activated sludge metagenome-assembled genomes encoding full-length rRNA genes using long-read sequencing.</title>
        <authorList>
            <person name="Singleton C.M."/>
            <person name="Petriglieri F."/>
            <person name="Kristensen J.M."/>
            <person name="Kirkegaard R.H."/>
            <person name="Michaelsen T.Y."/>
            <person name="Andersen M.H."/>
            <person name="Karst S.M."/>
            <person name="Dueholm M.S."/>
            <person name="Nielsen P.H."/>
            <person name="Albertsen M."/>
        </authorList>
    </citation>
    <scope>NUCLEOTIDE SEQUENCE</scope>
    <source>
        <strain evidence="4">Fred_18-Q3-R57-64_BAT3C.431</strain>
    </source>
</reference>
<dbReference type="InterPro" id="IPR036116">
    <property type="entry name" value="FN3_sf"/>
</dbReference>
<gene>
    <name evidence="4" type="ORF">IPJ89_03895</name>
</gene>
<feature type="region of interest" description="Disordered" evidence="1">
    <location>
        <begin position="1351"/>
        <end position="1398"/>
    </location>
</feature>
<keyword evidence="2" id="KW-0472">Membrane</keyword>
<dbReference type="InterPro" id="IPR003961">
    <property type="entry name" value="FN3_dom"/>
</dbReference>
<organism evidence="4">
    <name type="scientific">Candidatus Iainarchaeum sp</name>
    <dbReference type="NCBI Taxonomy" id="3101447"/>
    <lineage>
        <taxon>Archaea</taxon>
        <taxon>Candidatus Iainarchaeota</taxon>
        <taxon>Candidatus Iainarchaeia</taxon>
        <taxon>Candidatus Iainarchaeales</taxon>
        <taxon>Candidatus Iainarchaeaceae</taxon>
        <taxon>Candidatus Iainarchaeum</taxon>
    </lineage>
</organism>
<dbReference type="InterPro" id="IPR013783">
    <property type="entry name" value="Ig-like_fold"/>
</dbReference>
<sequence>MWYRGIILLFALILLGSALPGFVYAQSISNTMTFTNREPTAITDYPVQVGRPFIQGAYPLGTWPQVVVNGVPVQTQVDVKNRWPDGSMKFAVISFILSSLSVGETKTITFQSISDSSYQSSTGNVLFFSTAMLNNFNFDATIDLVSGGVTQSASARTMLQNNSVAKTWLSGPVVTSLVLADHSANRQYDLGWDPFKSFRPIFNVSFWPGINKYYVMYIGEIANTEAMQDLSYDSVTLKLGQTNPTTVLSQSNVVQHYASRWGRDFWSGAALPKVDIDYGLNYLSATKLIPAFDPAVSVSQSTIVNNYNAWIASNRGLMQQGIFQYTSMGSGGARPELSWAPDWDVRRLFRGSWEAREVSEGMAELAASFPVHFREGDPTKFFDRNPTTGALGTLPAIGRVVSTNARPSVSLYTGFPTYGNPIDEVTPVGPYTHGPLNWAYSDAHVYNPNFISYLLSGRFWDYEELLYWASFASLATGYARGPTTSGTNQPGGGLTSPYGERYQARPAITRLYAAALAEDNSPEDIHFEGLLLDAIVVWRGMQNIPLAQSLPGEPAIPATSWNTQMWQFGRTLYTTATNYNGLFSADLPSPLHQWVYSSACGAGSFVVDPSLADNCHSPWMQAILSADLFGPARDLGYPVQSLMQFDAGWYAWHFTTPDLSPWGLGSYREATTDPNGAPMATPQQVYGAYNASYYALNPGLCFQEGGNLCDAAHGGVYRSDGYFSYQLAATAMLYDFIPDVYHWMRAEGQATFSSSTFNGDPRYGFLPRALFNAAPPTTPIMDYLSINGTSPGEIAQQSAAILIFSGANLQNVSGVQIGSVTFSTGITNQSATGFTLTLSTAQTGTLTAGFMPVTLLVGSTSYAQPFSVRVLSPVSACGSSAPVCNGSCPVGQACQVSASTCACVVIPPTPLPIPNAPANFTATAVTTTSVQLSWSDVANEGHYKLGYHFPPSGSFVLISDLIPANQTTYTHSAAPTGLIQYDLWAYNSQFTSPVTSTTVNTLSASTTPVVTSFVVNGLATNPIIQQSPATIIFSGVNLQSVTSVKIGTATFSSISAQSSTGFTLTLTGTQTGTLGIGNLSLELLTSTTSYPQTSTIQVIAPLQQLQFNSFQPVTSIAFGSPVTFSGNIINTVTGFPVTVEVRLVMPGSSEVVVSSIPLSGNSSGLAFSYVHAPSTPLPIDDYQWRIGVSQLGTTTYSNYFDFDVVSAPSPGIFSITAVEPLPGATITAGSAVPFSAMVYNANQSEALNLQLYASTQQTEGYLLVYESGMTAAPGGTLFSTVITIPGAVSGSYWWFFAVTNSSTPSSTVTTPPSQITFLLACGNNSCEAPTETCSTCPSDCGSCTTGSNPTTNNSAGGAGGGGGGGSGSGGSGGSSSSAIPNTQSGNGSVSQGGSVGNDQIASTVEQNPVLSLVNGIGSGVVGAFSADAAQNYATNLVVGVVILLAMLGAAAYFLGFI</sequence>
<evidence type="ECO:0000256" key="1">
    <source>
        <dbReference type="SAM" id="MobiDB-lite"/>
    </source>
</evidence>